<evidence type="ECO:0000256" key="3">
    <source>
        <dbReference type="ARBA" id="ARBA00022729"/>
    </source>
</evidence>
<feature type="domain" description="Ig-like" evidence="10">
    <location>
        <begin position="121"/>
        <end position="247"/>
    </location>
</feature>
<reference evidence="12" key="1">
    <citation type="journal article" date="2017" name="Nat. Commun.">
        <title>The North American bullfrog draft genome provides insight into hormonal regulation of long noncoding RNA.</title>
        <authorList>
            <person name="Hammond S.A."/>
            <person name="Warren R.L."/>
            <person name="Vandervalk B.P."/>
            <person name="Kucuk E."/>
            <person name="Khan H."/>
            <person name="Gibb E.A."/>
            <person name="Pandoh P."/>
            <person name="Kirk H."/>
            <person name="Zhao Y."/>
            <person name="Jones M."/>
            <person name="Mungall A.J."/>
            <person name="Coope R."/>
            <person name="Pleasance S."/>
            <person name="Moore R.A."/>
            <person name="Holt R.A."/>
            <person name="Round J.M."/>
            <person name="Ohora S."/>
            <person name="Walle B.V."/>
            <person name="Veldhoen N."/>
            <person name="Helbing C.C."/>
            <person name="Birol I."/>
        </authorList>
    </citation>
    <scope>NUCLEOTIDE SEQUENCE [LARGE SCALE GENOMIC DNA]</scope>
</reference>
<dbReference type="InterPro" id="IPR003598">
    <property type="entry name" value="Ig_sub2"/>
</dbReference>
<feature type="domain" description="Ig-like" evidence="10">
    <location>
        <begin position="252"/>
        <end position="351"/>
    </location>
</feature>
<dbReference type="SMART" id="SM00406">
    <property type="entry name" value="IGv"/>
    <property type="match status" value="3"/>
</dbReference>
<dbReference type="SMART" id="SM00408">
    <property type="entry name" value="IGc2"/>
    <property type="match status" value="3"/>
</dbReference>
<dbReference type="PANTHER" id="PTHR12207:SF21">
    <property type="entry name" value="IMMUNOGLOBULIN SUPERFAMILY MEMBER 3"/>
    <property type="match status" value="1"/>
</dbReference>
<comment type="subcellular location">
    <subcellularLocation>
        <location evidence="1">Membrane</location>
        <topology evidence="1">Single-pass membrane protein</topology>
    </subcellularLocation>
</comment>
<dbReference type="OrthoDB" id="9890427at2759"/>
<name>A0A2G9QH55_AQUCT</name>
<dbReference type="SUPFAM" id="SSF48726">
    <property type="entry name" value="Immunoglobulin"/>
    <property type="match status" value="3"/>
</dbReference>
<feature type="non-terminal residue" evidence="11">
    <location>
        <position position="1"/>
    </location>
</feature>
<gene>
    <name evidence="11" type="ORF">AB205_0066220</name>
</gene>
<dbReference type="SMART" id="SM00409">
    <property type="entry name" value="IG"/>
    <property type="match status" value="3"/>
</dbReference>
<feature type="non-terminal residue" evidence="11">
    <location>
        <position position="473"/>
    </location>
</feature>
<dbReference type="InterPro" id="IPR036179">
    <property type="entry name" value="Ig-like_dom_sf"/>
</dbReference>
<organism evidence="11 12">
    <name type="scientific">Aquarana catesbeiana</name>
    <name type="common">American bullfrog</name>
    <name type="synonym">Rana catesbeiana</name>
    <dbReference type="NCBI Taxonomy" id="8400"/>
    <lineage>
        <taxon>Eukaryota</taxon>
        <taxon>Metazoa</taxon>
        <taxon>Chordata</taxon>
        <taxon>Craniata</taxon>
        <taxon>Vertebrata</taxon>
        <taxon>Euteleostomi</taxon>
        <taxon>Amphibia</taxon>
        <taxon>Batrachia</taxon>
        <taxon>Anura</taxon>
        <taxon>Neobatrachia</taxon>
        <taxon>Ranoidea</taxon>
        <taxon>Ranidae</taxon>
        <taxon>Aquarana</taxon>
    </lineage>
</organism>
<dbReference type="PROSITE" id="PS50835">
    <property type="entry name" value="IG_LIKE"/>
    <property type="match status" value="3"/>
</dbReference>
<evidence type="ECO:0000256" key="7">
    <source>
        <dbReference type="ARBA" id="ARBA00023157"/>
    </source>
</evidence>
<evidence type="ECO:0000256" key="9">
    <source>
        <dbReference type="SAM" id="Phobius"/>
    </source>
</evidence>
<keyword evidence="2 9" id="KW-0812">Transmembrane</keyword>
<keyword evidence="8" id="KW-0393">Immunoglobulin domain</keyword>
<keyword evidence="7" id="KW-1015">Disulfide bond</keyword>
<keyword evidence="4" id="KW-0677">Repeat</keyword>
<evidence type="ECO:0000256" key="5">
    <source>
        <dbReference type="ARBA" id="ARBA00022989"/>
    </source>
</evidence>
<accession>A0A2G9QH55</accession>
<feature type="domain" description="Ig-like" evidence="10">
    <location>
        <begin position="1"/>
        <end position="115"/>
    </location>
</feature>
<dbReference type="Gene3D" id="2.60.40.10">
    <property type="entry name" value="Immunoglobulins"/>
    <property type="match status" value="3"/>
</dbReference>
<evidence type="ECO:0000256" key="6">
    <source>
        <dbReference type="ARBA" id="ARBA00023136"/>
    </source>
</evidence>
<keyword evidence="12" id="KW-1185">Reference proteome</keyword>
<dbReference type="PANTHER" id="PTHR12207">
    <property type="entry name" value="V-SET AND TRANSMEMBRANE DOMAIN-CONTAINING PROTEIN"/>
    <property type="match status" value="1"/>
</dbReference>
<dbReference type="FunFam" id="2.60.40.10:FF:000191">
    <property type="entry name" value="Immunoglobulin superfamily member 3"/>
    <property type="match status" value="1"/>
</dbReference>
<sequence>GDFGVQVEAPTTDLTPGHPLEVICSVTNTSPGGGQFRVVWLLGGTKMAVWEPSGVVTFRKESGSAGEEGRLVMHRRDLTTWVLRISQVRIEDGGSYVCEVTDERSKKSQTSKPMSVEVKRPGLSQAQHEVTIEQGPIYRTVGSHITIWCKVSGNEGASNQEFEFSVRLPSDPEKEIKVVSTSGPGFSYAIYSGRVQSRDIYVEKVSRDHTILHIVKLQEKDTGEYECYTPNTASTYLGTYSAKTNLTELRAPQVSLTAVTSQLYEGDSVGFRCLVSPSSSSSASLGWFRKVASGDLTQIASILRDGRLVIGADYKSRHDEGHLVAEKGDSGLFILRLDDVTQSDKGEYVCRYSEGTQDEGGAWIDVNTDSNGAHIDVQRLSSYSPICTSPSSFYLLLTFTILFIILALALIALALWRRRGSAGQRRTLDGLWSSVKMSEMEKENEGQTCRTDDEMTPATLPTTFSGEGNLYSS</sequence>
<dbReference type="GO" id="GO:0016020">
    <property type="term" value="C:membrane"/>
    <property type="evidence" value="ECO:0007669"/>
    <property type="project" value="UniProtKB-SubCell"/>
</dbReference>
<evidence type="ECO:0000313" key="11">
    <source>
        <dbReference type="EMBL" id="PIO14896.1"/>
    </source>
</evidence>
<dbReference type="InterPro" id="IPR007110">
    <property type="entry name" value="Ig-like_dom"/>
</dbReference>
<evidence type="ECO:0000256" key="1">
    <source>
        <dbReference type="ARBA" id="ARBA00004167"/>
    </source>
</evidence>
<protein>
    <recommendedName>
        <fullName evidence="10">Ig-like domain-containing protein</fullName>
    </recommendedName>
</protein>
<evidence type="ECO:0000313" key="12">
    <source>
        <dbReference type="Proteomes" id="UP000228934"/>
    </source>
</evidence>
<dbReference type="InterPro" id="IPR013106">
    <property type="entry name" value="Ig_V-set"/>
</dbReference>
<dbReference type="EMBL" id="KV989332">
    <property type="protein sequence ID" value="PIO14896.1"/>
    <property type="molecule type" value="Genomic_DNA"/>
</dbReference>
<keyword evidence="3" id="KW-0732">Signal</keyword>
<keyword evidence="5 9" id="KW-1133">Transmembrane helix</keyword>
<evidence type="ECO:0000259" key="10">
    <source>
        <dbReference type="PROSITE" id="PS50835"/>
    </source>
</evidence>
<evidence type="ECO:0000256" key="8">
    <source>
        <dbReference type="ARBA" id="ARBA00023319"/>
    </source>
</evidence>
<dbReference type="Proteomes" id="UP000228934">
    <property type="component" value="Unassembled WGS sequence"/>
</dbReference>
<evidence type="ECO:0000256" key="4">
    <source>
        <dbReference type="ARBA" id="ARBA00022737"/>
    </source>
</evidence>
<evidence type="ECO:0000256" key="2">
    <source>
        <dbReference type="ARBA" id="ARBA00022692"/>
    </source>
</evidence>
<keyword evidence="6 9" id="KW-0472">Membrane</keyword>
<dbReference type="InterPro" id="IPR051102">
    <property type="entry name" value="IgSF_V-set/TM_domain"/>
</dbReference>
<dbReference type="InterPro" id="IPR003599">
    <property type="entry name" value="Ig_sub"/>
</dbReference>
<dbReference type="AlphaFoldDB" id="A0A2G9QH55"/>
<feature type="transmembrane region" description="Helical" evidence="9">
    <location>
        <begin position="393"/>
        <end position="416"/>
    </location>
</feature>
<proteinExistence type="predicted"/>
<dbReference type="InterPro" id="IPR013783">
    <property type="entry name" value="Ig-like_fold"/>
</dbReference>